<comment type="caution">
    <text evidence="3">The sequence shown here is derived from an EMBL/GenBank/DDBJ whole genome shotgun (WGS) entry which is preliminary data.</text>
</comment>
<name>A0AAW5MH03_AERVE</name>
<evidence type="ECO:0000313" key="3">
    <source>
        <dbReference type="EMBL" id="MCR4449091.1"/>
    </source>
</evidence>
<feature type="region of interest" description="Disordered" evidence="1">
    <location>
        <begin position="675"/>
        <end position="709"/>
    </location>
</feature>
<feature type="domain" description="AsmA" evidence="2">
    <location>
        <begin position="441"/>
        <end position="599"/>
    </location>
</feature>
<dbReference type="InterPro" id="IPR007844">
    <property type="entry name" value="AsmA"/>
</dbReference>
<evidence type="ECO:0000256" key="1">
    <source>
        <dbReference type="SAM" id="MobiDB-lite"/>
    </source>
</evidence>
<dbReference type="InterPro" id="IPR052894">
    <property type="entry name" value="AsmA-related"/>
</dbReference>
<reference evidence="3" key="1">
    <citation type="submission" date="2022-08" db="EMBL/GenBank/DDBJ databases">
        <title>A global survey of hypervirulent Aeromonas hydrophila identified this emerging pathogen in farmed fish in the lower Mekong River basin.</title>
        <authorList>
            <person name="Xu T."/>
            <person name="Rasmussen-Ivey C.R."/>
            <person name="Moen F.S."/>
            <person name="Fernandez Bravo A."/>
            <person name="Lamy B."/>
            <person name="Beaz-Hidalgo R."/>
            <person name="Khan C.D."/>
            <person name="Castro Escarpulli G."/>
            <person name="Yasin I.S.M."/>
            <person name="Figueras M.J."/>
            <person name="Azzam Sayuti M."/>
            <person name="Karim M.M."/>
            <person name="Alam K.M."/>
            <person name="Le T.T.T."/>
            <person name="Thao N.H.P."/>
            <person name="Addo S."/>
            <person name="Duodu S."/>
            <person name="Ali S."/>
            <person name="Mey S."/>
            <person name="Somony T."/>
            <person name="Liles M.R."/>
        </authorList>
    </citation>
    <scope>NUCLEOTIDE SEQUENCE</scope>
    <source>
        <strain evidence="3">0.14</strain>
    </source>
</reference>
<dbReference type="Pfam" id="PF05170">
    <property type="entry name" value="AsmA"/>
    <property type="match status" value="1"/>
</dbReference>
<dbReference type="PANTHER" id="PTHR30441">
    <property type="entry name" value="DUF748 DOMAIN-CONTAINING PROTEIN"/>
    <property type="match status" value="1"/>
</dbReference>
<gene>
    <name evidence="3" type="ORF">NS965_11940</name>
</gene>
<dbReference type="PANTHER" id="PTHR30441:SF8">
    <property type="entry name" value="DUF748 DOMAIN-CONTAINING PROTEIN"/>
    <property type="match status" value="1"/>
</dbReference>
<evidence type="ECO:0000259" key="2">
    <source>
        <dbReference type="Pfam" id="PF05170"/>
    </source>
</evidence>
<dbReference type="AlphaFoldDB" id="A0AAW5MH03"/>
<dbReference type="EMBL" id="JANLFC010000036">
    <property type="protein sequence ID" value="MCR4449091.1"/>
    <property type="molecule type" value="Genomic_DNA"/>
</dbReference>
<organism evidence="3 4">
    <name type="scientific">Aeromonas veronii</name>
    <dbReference type="NCBI Taxonomy" id="654"/>
    <lineage>
        <taxon>Bacteria</taxon>
        <taxon>Pseudomonadati</taxon>
        <taxon>Pseudomonadota</taxon>
        <taxon>Gammaproteobacteria</taxon>
        <taxon>Aeromonadales</taxon>
        <taxon>Aeromonadaceae</taxon>
        <taxon>Aeromonas</taxon>
    </lineage>
</organism>
<proteinExistence type="predicted"/>
<evidence type="ECO:0000313" key="4">
    <source>
        <dbReference type="Proteomes" id="UP001204061"/>
    </source>
</evidence>
<sequence length="709" mass="78944">MNSWLRGLLYTFAFLLLFVWVALGLFDAERAKGPIASWISQQTGVPVTIGRLVFNPLHPYTLLAEQVRYGDAVSLDKIYLEIESIDWLSRDVRIAHLDLIRPAIKLPLPQSLSNLLPSLPVHSLTISDSTIDRLSLESPELTLRGLNATLSDWELIDPKRQPQANLSLNIGQLETPQLTFARLNLQGRLEGEVLRSDKLVTNLFDGLLETGMVLDWPARTLQLHDLKARGMRVELGDLTQQGFPQRFPLQRVSLDRGQLDGVSLNDINQELSFNNFSGQLTAFNWQAGNQPTGYLSGTLGDMGRGLFQLEEIKGKLAFSPQQIDGELQGKAYEGAFNVELSLDTQQQKLTLKDVALSGMDISLPQGWWQDWQGWLPQQVDIRKLAFDKLKVLSFDDSIPLSLTGWQLYLSDLALRDNQPGPLLGRARIESKWFELVWDGLSARNGELDGELTPSSWQLGKLTSSLPDEGSLSMSGQWGREPGQSSRLQLQATKLDLQQWGKILHSPVSFAGKADVSADLQAEHGKTAGEWRQTLQGSFALDADEPFWDKVKIDPLLDEWFKGSTPPTLTPDQLWQAMQEGDTPFYRIKLQGKIDKGQLQVEQAGASTITHLLALQGGIDLVNEQWQLDLGILNGNRCAELLGQWRGPLTEPTLAWSFPQKQDACGWEVGVRYPPQGNSAPLWRPAPATKAQNQAQVQTQTGQTSDSQQG</sequence>
<dbReference type="Proteomes" id="UP001204061">
    <property type="component" value="Unassembled WGS sequence"/>
</dbReference>
<protein>
    <submittedName>
        <fullName evidence="3">AsmA family protein</fullName>
    </submittedName>
</protein>
<feature type="compositionally biased region" description="Low complexity" evidence="1">
    <location>
        <begin position="687"/>
        <end position="709"/>
    </location>
</feature>
<dbReference type="GO" id="GO:0090313">
    <property type="term" value="P:regulation of protein targeting to membrane"/>
    <property type="evidence" value="ECO:0007669"/>
    <property type="project" value="TreeGrafter"/>
</dbReference>
<dbReference type="GO" id="GO:0005886">
    <property type="term" value="C:plasma membrane"/>
    <property type="evidence" value="ECO:0007669"/>
    <property type="project" value="TreeGrafter"/>
</dbReference>
<dbReference type="RefSeq" id="WP_257725468.1">
    <property type="nucleotide sequence ID" value="NZ_CP121845.1"/>
</dbReference>
<accession>A0AAW5MH03</accession>